<evidence type="ECO:0000313" key="1">
    <source>
        <dbReference type="EMBL" id="SUA46189.1"/>
    </source>
</evidence>
<dbReference type="RefSeq" id="WP_062964079.1">
    <property type="nucleotide sequence ID" value="NZ_JAJFOE010000001.1"/>
</dbReference>
<dbReference type="OrthoDB" id="3212478at2"/>
<dbReference type="EMBL" id="UGRU01000001">
    <property type="protein sequence ID" value="SUA46189.1"/>
    <property type="molecule type" value="Genomic_DNA"/>
</dbReference>
<gene>
    <name evidence="1" type="ORF">NCTC13184_04714</name>
</gene>
<protein>
    <submittedName>
        <fullName evidence="1">Uncharacterized protein</fullName>
    </submittedName>
</protein>
<organism evidence="1 2">
    <name type="scientific">Nocardia africana</name>
    <dbReference type="NCBI Taxonomy" id="134964"/>
    <lineage>
        <taxon>Bacteria</taxon>
        <taxon>Bacillati</taxon>
        <taxon>Actinomycetota</taxon>
        <taxon>Actinomycetes</taxon>
        <taxon>Mycobacteriales</taxon>
        <taxon>Nocardiaceae</taxon>
        <taxon>Nocardia</taxon>
    </lineage>
</organism>
<sequence>MSVPTTLAARAILSGLADGREEIFPDPMSASIAAGWDDGVVKSLERANAASVQAVAVAS</sequence>
<proteinExistence type="predicted"/>
<evidence type="ECO:0000313" key="2">
    <source>
        <dbReference type="Proteomes" id="UP000255082"/>
    </source>
</evidence>
<name>A0A378WYC4_9NOCA</name>
<accession>A0A378WYC4</accession>
<dbReference type="Proteomes" id="UP000255082">
    <property type="component" value="Unassembled WGS sequence"/>
</dbReference>
<dbReference type="AlphaFoldDB" id="A0A378WYC4"/>
<reference evidence="1 2" key="1">
    <citation type="submission" date="2018-06" db="EMBL/GenBank/DDBJ databases">
        <authorList>
            <consortium name="Pathogen Informatics"/>
            <person name="Doyle S."/>
        </authorList>
    </citation>
    <scope>NUCLEOTIDE SEQUENCE [LARGE SCALE GENOMIC DNA]</scope>
    <source>
        <strain evidence="1 2">NCTC13184</strain>
    </source>
</reference>